<dbReference type="EMBL" id="ML178834">
    <property type="protein sequence ID" value="TFK99316.1"/>
    <property type="molecule type" value="Genomic_DNA"/>
</dbReference>
<dbReference type="Proteomes" id="UP000305067">
    <property type="component" value="Unassembled WGS sequence"/>
</dbReference>
<reference evidence="1 2" key="1">
    <citation type="journal article" date="2019" name="Nat. Ecol. Evol.">
        <title>Megaphylogeny resolves global patterns of mushroom evolution.</title>
        <authorList>
            <person name="Varga T."/>
            <person name="Krizsan K."/>
            <person name="Foldi C."/>
            <person name="Dima B."/>
            <person name="Sanchez-Garcia M."/>
            <person name="Sanchez-Ramirez S."/>
            <person name="Szollosi G.J."/>
            <person name="Szarkandi J.G."/>
            <person name="Papp V."/>
            <person name="Albert L."/>
            <person name="Andreopoulos W."/>
            <person name="Angelini C."/>
            <person name="Antonin V."/>
            <person name="Barry K.W."/>
            <person name="Bougher N.L."/>
            <person name="Buchanan P."/>
            <person name="Buyck B."/>
            <person name="Bense V."/>
            <person name="Catcheside P."/>
            <person name="Chovatia M."/>
            <person name="Cooper J."/>
            <person name="Damon W."/>
            <person name="Desjardin D."/>
            <person name="Finy P."/>
            <person name="Geml J."/>
            <person name="Haridas S."/>
            <person name="Hughes K."/>
            <person name="Justo A."/>
            <person name="Karasinski D."/>
            <person name="Kautmanova I."/>
            <person name="Kiss B."/>
            <person name="Kocsube S."/>
            <person name="Kotiranta H."/>
            <person name="LaButti K.M."/>
            <person name="Lechner B.E."/>
            <person name="Liimatainen K."/>
            <person name="Lipzen A."/>
            <person name="Lukacs Z."/>
            <person name="Mihaltcheva S."/>
            <person name="Morgado L.N."/>
            <person name="Niskanen T."/>
            <person name="Noordeloos M.E."/>
            <person name="Ohm R.A."/>
            <person name="Ortiz-Santana B."/>
            <person name="Ovrebo C."/>
            <person name="Racz N."/>
            <person name="Riley R."/>
            <person name="Savchenko A."/>
            <person name="Shiryaev A."/>
            <person name="Soop K."/>
            <person name="Spirin V."/>
            <person name="Szebenyi C."/>
            <person name="Tomsovsky M."/>
            <person name="Tulloss R.E."/>
            <person name="Uehling J."/>
            <person name="Grigoriev I.V."/>
            <person name="Vagvolgyi C."/>
            <person name="Papp T."/>
            <person name="Martin F.M."/>
            <person name="Miettinen O."/>
            <person name="Hibbett D.S."/>
            <person name="Nagy L.G."/>
        </authorList>
    </citation>
    <scope>NUCLEOTIDE SEQUENCE [LARGE SCALE GENOMIC DNA]</scope>
    <source>
        <strain evidence="1 2">CBS 309.79</strain>
    </source>
</reference>
<sequence>MDGLGRPNLSSCQLYFKQLRGLAQATPPHTLSSWRSAIAHVMDVSDGPAHLLLIPDTTNVEIDRCIHRLLEDLRQLQGTGIRDELDFLVRAYPTDFTRQ</sequence>
<protein>
    <submittedName>
        <fullName evidence="1">Uncharacterized protein</fullName>
    </submittedName>
</protein>
<evidence type="ECO:0000313" key="2">
    <source>
        <dbReference type="Proteomes" id="UP000305067"/>
    </source>
</evidence>
<dbReference type="AlphaFoldDB" id="A0A5C3QCQ6"/>
<evidence type="ECO:0000313" key="1">
    <source>
        <dbReference type="EMBL" id="TFK99316.1"/>
    </source>
</evidence>
<gene>
    <name evidence="1" type="ORF">BDV98DRAFT_571388</name>
</gene>
<accession>A0A5C3QCQ6</accession>
<proteinExistence type="predicted"/>
<organism evidence="1 2">
    <name type="scientific">Pterulicium gracile</name>
    <dbReference type="NCBI Taxonomy" id="1884261"/>
    <lineage>
        <taxon>Eukaryota</taxon>
        <taxon>Fungi</taxon>
        <taxon>Dikarya</taxon>
        <taxon>Basidiomycota</taxon>
        <taxon>Agaricomycotina</taxon>
        <taxon>Agaricomycetes</taxon>
        <taxon>Agaricomycetidae</taxon>
        <taxon>Agaricales</taxon>
        <taxon>Pleurotineae</taxon>
        <taxon>Pterulaceae</taxon>
        <taxon>Pterulicium</taxon>
    </lineage>
</organism>
<name>A0A5C3QCQ6_9AGAR</name>
<keyword evidence="2" id="KW-1185">Reference proteome</keyword>